<evidence type="ECO:0000256" key="1">
    <source>
        <dbReference type="SAM" id="MobiDB-lite"/>
    </source>
</evidence>
<proteinExistence type="predicted"/>
<dbReference type="AlphaFoldDB" id="A0AB36CL48"/>
<feature type="region of interest" description="Disordered" evidence="1">
    <location>
        <begin position="24"/>
        <end position="46"/>
    </location>
</feature>
<comment type="caution">
    <text evidence="2">The sequence shown here is derived from an EMBL/GenBank/DDBJ whole genome shotgun (WGS) entry which is preliminary data.</text>
</comment>
<name>A0AB36CL48_9CORY</name>
<dbReference type="RefSeq" id="WP_168969852.1">
    <property type="nucleotide sequence ID" value="NZ_JABAFZ010000006.1"/>
</dbReference>
<dbReference type="Proteomes" id="UP000544551">
    <property type="component" value="Unassembled WGS sequence"/>
</dbReference>
<sequence>MSVDQDELRNTAKQLRVLYEELDEAKYEKPPAPTESRMGSNSQKGPTYPMPIWTLSDDVEFTSLLSEYVNDAARFVKPEGEYYRDGFGRDGIKMCRWIAWNAGAIAELDVADVMLDELKHQVRELDMRLKRSRPFQPAGKEEAWLTARSICYTLRQQGYSVTPELLRKWAERGRVKAKIGENRSNLYHLKEVADELSRRGVISKKGTSIFQEPSY</sequence>
<reference evidence="2 3" key="1">
    <citation type="submission" date="2020-04" db="EMBL/GenBank/DDBJ databases">
        <authorList>
            <person name="Hitch T.C.A."/>
            <person name="Wylensek D."/>
            <person name="Clavel T."/>
        </authorList>
    </citation>
    <scope>NUCLEOTIDE SEQUENCE [LARGE SCALE GENOMIC DNA]</scope>
    <source>
        <strain evidence="2 3">BL-383-APC-3D</strain>
    </source>
</reference>
<gene>
    <name evidence="2" type="ORF">HF853_07820</name>
</gene>
<dbReference type="EMBL" id="JABAFZ010000006">
    <property type="protein sequence ID" value="NME89573.1"/>
    <property type="molecule type" value="Genomic_DNA"/>
</dbReference>
<organism evidence="2 3">
    <name type="scientific">Corynebacterium stationis</name>
    <dbReference type="NCBI Taxonomy" id="1705"/>
    <lineage>
        <taxon>Bacteria</taxon>
        <taxon>Bacillati</taxon>
        <taxon>Actinomycetota</taxon>
        <taxon>Actinomycetes</taxon>
        <taxon>Mycobacteriales</taxon>
        <taxon>Corynebacteriaceae</taxon>
        <taxon>Corynebacterium</taxon>
    </lineage>
</organism>
<accession>A0AB36CL48</accession>
<evidence type="ECO:0000313" key="3">
    <source>
        <dbReference type="Proteomes" id="UP000544551"/>
    </source>
</evidence>
<evidence type="ECO:0000313" key="2">
    <source>
        <dbReference type="EMBL" id="NME89573.1"/>
    </source>
</evidence>
<protein>
    <submittedName>
        <fullName evidence="2">Uncharacterized protein</fullName>
    </submittedName>
</protein>